<name>A0ACC1CGB2_9NEOP</name>
<accession>A0ACC1CGB2</accession>
<comment type="caution">
    <text evidence="1">The sequence shown here is derived from an EMBL/GenBank/DDBJ whole genome shotgun (WGS) entry which is preliminary data.</text>
</comment>
<dbReference type="Proteomes" id="UP000824533">
    <property type="component" value="Linkage Group LG27"/>
</dbReference>
<reference evidence="1 2" key="1">
    <citation type="journal article" date="2021" name="Front. Genet.">
        <title>Chromosome-Level Genome Assembly Reveals Significant Gene Expansion in the Toll and IMD Signaling Pathways of Dendrolimus kikuchii.</title>
        <authorList>
            <person name="Zhou J."/>
            <person name="Wu P."/>
            <person name="Xiong Z."/>
            <person name="Liu N."/>
            <person name="Zhao N."/>
            <person name="Ji M."/>
            <person name="Qiu Y."/>
            <person name="Yang B."/>
        </authorList>
    </citation>
    <scope>NUCLEOTIDE SEQUENCE [LARGE SCALE GENOMIC DNA]</scope>
    <source>
        <strain evidence="1">Ann1</strain>
    </source>
</reference>
<organism evidence="1 2">
    <name type="scientific">Dendrolimus kikuchii</name>
    <dbReference type="NCBI Taxonomy" id="765133"/>
    <lineage>
        <taxon>Eukaryota</taxon>
        <taxon>Metazoa</taxon>
        <taxon>Ecdysozoa</taxon>
        <taxon>Arthropoda</taxon>
        <taxon>Hexapoda</taxon>
        <taxon>Insecta</taxon>
        <taxon>Pterygota</taxon>
        <taxon>Neoptera</taxon>
        <taxon>Endopterygota</taxon>
        <taxon>Lepidoptera</taxon>
        <taxon>Glossata</taxon>
        <taxon>Ditrysia</taxon>
        <taxon>Bombycoidea</taxon>
        <taxon>Lasiocampidae</taxon>
        <taxon>Dendrolimus</taxon>
    </lineage>
</organism>
<keyword evidence="2" id="KW-1185">Reference proteome</keyword>
<dbReference type="EMBL" id="CM034413">
    <property type="protein sequence ID" value="KAJ0170613.1"/>
    <property type="molecule type" value="Genomic_DNA"/>
</dbReference>
<protein>
    <submittedName>
        <fullName evidence="1">Uncharacterized protein</fullName>
    </submittedName>
</protein>
<evidence type="ECO:0000313" key="1">
    <source>
        <dbReference type="EMBL" id="KAJ0170613.1"/>
    </source>
</evidence>
<gene>
    <name evidence="1" type="ORF">K1T71_013984</name>
</gene>
<evidence type="ECO:0000313" key="2">
    <source>
        <dbReference type="Proteomes" id="UP000824533"/>
    </source>
</evidence>
<sequence>MYLVLLFTVAALFGSTCRSASVNKHMDLLTDIDNNIDANVMVTKAVSARTFLTITQRPSSTYAHVAGTTLSLTCDALASPAPSIHWYKNDAPVYETLQPASTVTAQRLSDQVRAIQRLHLLDESTLDRLRNTVRINRESTDTPQPTSPAPPADSQWPVNSTMDDVSEGLAVARATTLVYSTDGSTDLSERTKLFPLEPHIVVSYKMYVDNIGNNIVLPCRVKGHPRPHVTWRDNKGVVVKRDPRMKVLHSGELVITSLRWSDMGEYICQANNMFGSQLAKTFVYPAKAE</sequence>
<proteinExistence type="predicted"/>